<reference evidence="1" key="1">
    <citation type="journal article" date="2021" name="Environ. Microbiol.">
        <title>Gene family expansions and transcriptome signatures uncover fungal adaptations to wood decay.</title>
        <authorList>
            <person name="Hage H."/>
            <person name="Miyauchi S."/>
            <person name="Viragh M."/>
            <person name="Drula E."/>
            <person name="Min B."/>
            <person name="Chaduli D."/>
            <person name="Navarro D."/>
            <person name="Favel A."/>
            <person name="Norest M."/>
            <person name="Lesage-Meessen L."/>
            <person name="Balint B."/>
            <person name="Merenyi Z."/>
            <person name="de Eugenio L."/>
            <person name="Morin E."/>
            <person name="Martinez A.T."/>
            <person name="Baldrian P."/>
            <person name="Stursova M."/>
            <person name="Martinez M.J."/>
            <person name="Novotny C."/>
            <person name="Magnuson J.K."/>
            <person name="Spatafora J.W."/>
            <person name="Maurice S."/>
            <person name="Pangilinan J."/>
            <person name="Andreopoulos W."/>
            <person name="LaButti K."/>
            <person name="Hundley H."/>
            <person name="Na H."/>
            <person name="Kuo A."/>
            <person name="Barry K."/>
            <person name="Lipzen A."/>
            <person name="Henrissat B."/>
            <person name="Riley R."/>
            <person name="Ahrendt S."/>
            <person name="Nagy L.G."/>
            <person name="Grigoriev I.V."/>
            <person name="Martin F."/>
            <person name="Rosso M.N."/>
        </authorList>
    </citation>
    <scope>NUCLEOTIDE SEQUENCE</scope>
    <source>
        <strain evidence="1">CBS 384.51</strain>
    </source>
</reference>
<accession>A0ACB8TWK5</accession>
<dbReference type="Proteomes" id="UP001055072">
    <property type="component" value="Unassembled WGS sequence"/>
</dbReference>
<protein>
    <submittedName>
        <fullName evidence="1">Aldehyde dehydrogenase</fullName>
    </submittedName>
</protein>
<evidence type="ECO:0000313" key="1">
    <source>
        <dbReference type="EMBL" id="KAI0086321.1"/>
    </source>
</evidence>
<gene>
    <name evidence="1" type="ORF">BDY19DRAFT_354204</name>
</gene>
<name>A0ACB8TWK5_9APHY</name>
<comment type="caution">
    <text evidence="1">The sequence shown here is derived from an EMBL/GenBank/DDBJ whole genome shotgun (WGS) entry which is preliminary data.</text>
</comment>
<evidence type="ECO:0000313" key="2">
    <source>
        <dbReference type="Proteomes" id="UP001055072"/>
    </source>
</evidence>
<proteinExistence type="predicted"/>
<sequence length="500" mass="53659">MVQTWDQEFDTPLYKGKVSVKTGLFINNEWVESSGNTRIDAIDPSTGEVITTIADATASDVDTAVQAAKKAFYTTWGTKIAASERGRLLNKLADLVERDADQLAAIESRDAGKFFPHARHMDVVNVVTTMRYYAGWADKGTGETIETNETKFAYTRHEPIGVVAAIVPWNFPLMIAGWKIGPALATGNSLIIKPSEVTSLSMLYFADLVKEAGFPPGAFNVITGNGRTAGQALSEHEDIRKLSFTGSTPTGRRVLETSAKTNLKRVTLELGGKTATVVFDDADLEQAVKWSALGIFFHSGQMCTAGSRIFVHSKIYDEFVKGLTAAAQAAKGGNGFDPSCTSGPVVSEAQFERVLGYINAGKAAGATVVTGGERIGDKGYYIQPTIFANANPDSKIVREEIFGPVAVIAKFETDEEALQLANDTTFGLSTNVFTTNLNRAINFANKAESGSVYVNVASFPDVQHTFGGFKQSGFGKDLGKDALEAYTQVKAVHINIGAKA</sequence>
<keyword evidence="2" id="KW-1185">Reference proteome</keyword>
<dbReference type="EMBL" id="MU274924">
    <property type="protein sequence ID" value="KAI0086321.1"/>
    <property type="molecule type" value="Genomic_DNA"/>
</dbReference>
<organism evidence="1 2">
    <name type="scientific">Irpex rosettiformis</name>
    <dbReference type="NCBI Taxonomy" id="378272"/>
    <lineage>
        <taxon>Eukaryota</taxon>
        <taxon>Fungi</taxon>
        <taxon>Dikarya</taxon>
        <taxon>Basidiomycota</taxon>
        <taxon>Agaricomycotina</taxon>
        <taxon>Agaricomycetes</taxon>
        <taxon>Polyporales</taxon>
        <taxon>Irpicaceae</taxon>
        <taxon>Irpex</taxon>
    </lineage>
</organism>